<gene>
    <name evidence="2" type="ORF">EVOR1521_LOCUS30826</name>
</gene>
<dbReference type="Proteomes" id="UP001178507">
    <property type="component" value="Unassembled WGS sequence"/>
</dbReference>
<protein>
    <submittedName>
        <fullName evidence="2">Uncharacterized protein</fullName>
    </submittedName>
</protein>
<dbReference type="AlphaFoldDB" id="A0AA36NJQ7"/>
<feature type="compositionally biased region" description="Basic and acidic residues" evidence="1">
    <location>
        <begin position="502"/>
        <end position="513"/>
    </location>
</feature>
<sequence length="520" mass="58483">MDFDDFLIEYDLTPAQLQLANRLKAEANLRQLLNVLGDHALFFSRRPRPPVDNAKRREVIAWFSSLSVEERMATLTCHDEGWVQAALKMSRQGNSSPQCAGGHFKVSLKPASSSRATRRQAREVKVQYRRPHRLPDGEVLAPPATPAFRRAAGRLELELRAFRAAVCVVASPFLVEDTEAFVRLLDEVSLGRFLEQEPVKSLTPWQEAAWLGQWGSHFPLGAFLASRLEVLLLEGFASRQVADPPPILARAEVWASMPVEQQQLSLARLGRLLFRRLLAESAKASQDPDALPLCLSGLLDVKEALEWPKAKPLELIYAASTAPLHEDLEAEVTSPKAWLHQQLAAELAVLCSEWSAALLSKNLEQDALRSQPRLSKKQKQKLRRRRAARVRCAVDWQGFIRVKCRSLSIRADSEVGDLLAFKEDRGKKAELNGMDEPTTQVVLMELRALIQEEFLKQSEILLELTADMRMHLAFPPQTAVKESGATLRPESQKAMRSQPFHLKPENYRPEEKVLQATSQG</sequence>
<evidence type="ECO:0000256" key="1">
    <source>
        <dbReference type="SAM" id="MobiDB-lite"/>
    </source>
</evidence>
<evidence type="ECO:0000313" key="2">
    <source>
        <dbReference type="EMBL" id="CAJ1409834.1"/>
    </source>
</evidence>
<proteinExistence type="predicted"/>
<feature type="region of interest" description="Disordered" evidence="1">
    <location>
        <begin position="479"/>
        <end position="520"/>
    </location>
</feature>
<evidence type="ECO:0000313" key="3">
    <source>
        <dbReference type="Proteomes" id="UP001178507"/>
    </source>
</evidence>
<reference evidence="2" key="1">
    <citation type="submission" date="2023-08" db="EMBL/GenBank/DDBJ databases">
        <authorList>
            <person name="Chen Y."/>
            <person name="Shah S."/>
            <person name="Dougan E. K."/>
            <person name="Thang M."/>
            <person name="Chan C."/>
        </authorList>
    </citation>
    <scope>NUCLEOTIDE SEQUENCE</scope>
</reference>
<keyword evidence="3" id="KW-1185">Reference proteome</keyword>
<comment type="caution">
    <text evidence="2">The sequence shown here is derived from an EMBL/GenBank/DDBJ whole genome shotgun (WGS) entry which is preliminary data.</text>
</comment>
<dbReference type="EMBL" id="CAUJNA010003789">
    <property type="protein sequence ID" value="CAJ1409834.1"/>
    <property type="molecule type" value="Genomic_DNA"/>
</dbReference>
<accession>A0AA36NJQ7</accession>
<name>A0AA36NJQ7_9DINO</name>
<organism evidence="2 3">
    <name type="scientific">Effrenium voratum</name>
    <dbReference type="NCBI Taxonomy" id="2562239"/>
    <lineage>
        <taxon>Eukaryota</taxon>
        <taxon>Sar</taxon>
        <taxon>Alveolata</taxon>
        <taxon>Dinophyceae</taxon>
        <taxon>Suessiales</taxon>
        <taxon>Symbiodiniaceae</taxon>
        <taxon>Effrenium</taxon>
    </lineage>
</organism>